<evidence type="ECO:0000313" key="2">
    <source>
        <dbReference type="Proteomes" id="UP000594455"/>
    </source>
</evidence>
<evidence type="ECO:0000313" key="1">
    <source>
        <dbReference type="EMBL" id="QPM75269.1"/>
    </source>
</evidence>
<dbReference type="Proteomes" id="UP000594455">
    <property type="component" value="Chromosome"/>
</dbReference>
<dbReference type="KEGG" id="sllo:ISP08_00585"/>
<proteinExistence type="predicted"/>
<dbReference type="RefSeq" id="WP_195718951.1">
    <property type="nucleotide sequence ID" value="NZ_CP064056.1"/>
</dbReference>
<accession>A0A7T1B015</accession>
<reference evidence="1 2" key="1">
    <citation type="submission" date="2020-10" db="EMBL/GenBank/DDBJ databases">
        <title>Closed genome sequences of Staphylococcus lloydii sp. nov. and Staphylococcus durrellii sp. nov. Isolated from Captive Fruit Bats (Pteropus livingstonii).</title>
        <authorList>
            <person name="Fountain K."/>
        </authorList>
    </citation>
    <scope>NUCLEOTIDE SEQUENCE [LARGE SCALE GENOMIC DNA]</scope>
    <source>
        <strain evidence="1 2">23_2_7_LY</strain>
    </source>
</reference>
<sequence>MEMEFYNYKNEKFLYLDNEDLVSNSALIESIYKDYETLEGEVKIINSAPSLFINGYFVSKVKNDITKPQKLSFLQIDNGKISAYIE</sequence>
<dbReference type="EMBL" id="CP064056">
    <property type="protein sequence ID" value="QPM75269.1"/>
    <property type="molecule type" value="Genomic_DNA"/>
</dbReference>
<organism evidence="1 2">
    <name type="scientific">Staphylococcus lloydii</name>
    <dbReference type="NCBI Taxonomy" id="2781774"/>
    <lineage>
        <taxon>Bacteria</taxon>
        <taxon>Bacillati</taxon>
        <taxon>Bacillota</taxon>
        <taxon>Bacilli</taxon>
        <taxon>Bacillales</taxon>
        <taxon>Staphylococcaceae</taxon>
        <taxon>Staphylococcus</taxon>
    </lineage>
</organism>
<name>A0A7T1B015_9STAP</name>
<dbReference type="AlphaFoldDB" id="A0A7T1B015"/>
<gene>
    <name evidence="1" type="ORF">ISP08_00585</name>
</gene>
<protein>
    <submittedName>
        <fullName evidence="1">Uncharacterized protein</fullName>
    </submittedName>
</protein>
<keyword evidence="2" id="KW-1185">Reference proteome</keyword>